<dbReference type="CDD" id="cd22162">
    <property type="entry name" value="F-box_AtSKIP3-like"/>
    <property type="match status" value="1"/>
</dbReference>
<keyword evidence="2" id="KW-1185">Reference proteome</keyword>
<sequence length="309" mass="35041">MDENHDGIPSVFSFLPEGCISNIISFTSPKEACKASVISVGLKSASESDTVWEKFLPSDYKETLSKSVSSPLNCATKKELYFHLCHSPILINDATLSFWLSKSSGKKCYMICARELSIAWKDAPRYWSWTSLPESRFSEVAELLEVCWLDIRGKMQTKMLSLNTIYSVYLVCKTTENSYGLETVVKASVGFTGGSRASTSTSSRGTSDLVEREGDSIYLKIPTYVHDLRHGWRRPMLRPRRVLRPRPEHQIDGRVPRQRNDGWMEIFLGEFFNNEGDGEIEMQVSETKILNWKSGLIVEGIELRPKEDS</sequence>
<organism evidence="1 2">
    <name type="scientific">Cinchona calisaya</name>
    <dbReference type="NCBI Taxonomy" id="153742"/>
    <lineage>
        <taxon>Eukaryota</taxon>
        <taxon>Viridiplantae</taxon>
        <taxon>Streptophyta</taxon>
        <taxon>Embryophyta</taxon>
        <taxon>Tracheophyta</taxon>
        <taxon>Spermatophyta</taxon>
        <taxon>Magnoliopsida</taxon>
        <taxon>eudicotyledons</taxon>
        <taxon>Gunneridae</taxon>
        <taxon>Pentapetalae</taxon>
        <taxon>asterids</taxon>
        <taxon>lamiids</taxon>
        <taxon>Gentianales</taxon>
        <taxon>Rubiaceae</taxon>
        <taxon>Cinchonoideae</taxon>
        <taxon>Cinchoneae</taxon>
        <taxon>Cinchona</taxon>
    </lineage>
</organism>
<evidence type="ECO:0000313" key="1">
    <source>
        <dbReference type="EMBL" id="KAL3507370.1"/>
    </source>
</evidence>
<dbReference type="InterPro" id="IPR025886">
    <property type="entry name" value="PP2-like"/>
</dbReference>
<name>A0ABD2YN58_9GENT</name>
<accession>A0ABD2YN58</accession>
<gene>
    <name evidence="1" type="ORF">ACH5RR_032752</name>
</gene>
<comment type="caution">
    <text evidence="1">The sequence shown here is derived from an EMBL/GenBank/DDBJ whole genome shotgun (WGS) entry which is preliminary data.</text>
</comment>
<dbReference type="Pfam" id="PF14299">
    <property type="entry name" value="PP2"/>
    <property type="match status" value="1"/>
</dbReference>
<dbReference type="SUPFAM" id="SSF81383">
    <property type="entry name" value="F-box domain"/>
    <property type="match status" value="1"/>
</dbReference>
<dbReference type="Proteomes" id="UP001630127">
    <property type="component" value="Unassembled WGS sequence"/>
</dbReference>
<reference evidence="1 2" key="1">
    <citation type="submission" date="2024-11" db="EMBL/GenBank/DDBJ databases">
        <title>A near-complete genome assembly of Cinchona calisaya.</title>
        <authorList>
            <person name="Lian D.C."/>
            <person name="Zhao X.W."/>
            <person name="Wei L."/>
        </authorList>
    </citation>
    <scope>NUCLEOTIDE SEQUENCE [LARGE SCALE GENOMIC DNA]</scope>
    <source>
        <tissue evidence="1">Nenye</tissue>
    </source>
</reference>
<protein>
    <submittedName>
        <fullName evidence="1">Uncharacterized protein</fullName>
    </submittedName>
</protein>
<proteinExistence type="predicted"/>
<dbReference type="AlphaFoldDB" id="A0ABD2YN58"/>
<dbReference type="InterPro" id="IPR036047">
    <property type="entry name" value="F-box-like_dom_sf"/>
</dbReference>
<evidence type="ECO:0000313" key="2">
    <source>
        <dbReference type="Proteomes" id="UP001630127"/>
    </source>
</evidence>
<dbReference type="EMBL" id="JBJUIK010000013">
    <property type="protein sequence ID" value="KAL3507370.1"/>
    <property type="molecule type" value="Genomic_DNA"/>
</dbReference>
<dbReference type="PANTHER" id="PTHR32278">
    <property type="entry name" value="F-BOX DOMAIN-CONTAINING PROTEIN"/>
    <property type="match status" value="1"/>
</dbReference>
<dbReference type="PANTHER" id="PTHR32278:SF116">
    <property type="entry name" value="F-BOX PROTEIN PP2-B10-LIKE"/>
    <property type="match status" value="1"/>
</dbReference>